<reference evidence="1" key="2">
    <citation type="journal article" date="2023" name="BMC Genomics">
        <title>Pest status, molecular evolution, and epigenetic factors derived from the genome assembly of Frankliniella fusca, a thysanopteran phytovirus vector.</title>
        <authorList>
            <person name="Catto M.A."/>
            <person name="Labadie P.E."/>
            <person name="Jacobson A.L."/>
            <person name="Kennedy G.G."/>
            <person name="Srinivasan R."/>
            <person name="Hunt B.G."/>
        </authorList>
    </citation>
    <scope>NUCLEOTIDE SEQUENCE</scope>
    <source>
        <strain evidence="1">PL_HMW_Pooled</strain>
    </source>
</reference>
<reference evidence="1" key="1">
    <citation type="submission" date="2021-07" db="EMBL/GenBank/DDBJ databases">
        <authorList>
            <person name="Catto M.A."/>
            <person name="Jacobson A."/>
            <person name="Kennedy G."/>
            <person name="Labadie P."/>
            <person name="Hunt B.G."/>
            <person name="Srinivasan R."/>
        </authorList>
    </citation>
    <scope>NUCLEOTIDE SEQUENCE</scope>
    <source>
        <strain evidence="1">PL_HMW_Pooled</strain>
        <tissue evidence="1">Head</tissue>
    </source>
</reference>
<accession>A0AAE1LEP0</accession>
<dbReference type="AlphaFoldDB" id="A0AAE1LEP0"/>
<protein>
    <submittedName>
        <fullName evidence="1">GTPase Obg</fullName>
    </submittedName>
</protein>
<dbReference type="EMBL" id="JAHWGI010000635">
    <property type="protein sequence ID" value="KAK3916893.1"/>
    <property type="molecule type" value="Genomic_DNA"/>
</dbReference>
<evidence type="ECO:0000313" key="2">
    <source>
        <dbReference type="Proteomes" id="UP001219518"/>
    </source>
</evidence>
<keyword evidence="2" id="KW-1185">Reference proteome</keyword>
<evidence type="ECO:0000313" key="1">
    <source>
        <dbReference type="EMBL" id="KAK3916893.1"/>
    </source>
</evidence>
<sequence>MIFFSQMSFFEMYNSVVAPLKPSYRRNTELPLFVPMKIMDFKPAVTAIGPTHQVNCILNDQEIYFYLNAADHAKVLEFNGVAAVMGDVQRQQHPFAICVRKRGGLGTLILPSSSQLIEQSAKKAMIKKTQIPPALLSEFDFEGMDLLPALLL</sequence>
<name>A0AAE1LEP0_9NEOP</name>
<organism evidence="1 2">
    <name type="scientific">Frankliniella fusca</name>
    <dbReference type="NCBI Taxonomy" id="407009"/>
    <lineage>
        <taxon>Eukaryota</taxon>
        <taxon>Metazoa</taxon>
        <taxon>Ecdysozoa</taxon>
        <taxon>Arthropoda</taxon>
        <taxon>Hexapoda</taxon>
        <taxon>Insecta</taxon>
        <taxon>Pterygota</taxon>
        <taxon>Neoptera</taxon>
        <taxon>Paraneoptera</taxon>
        <taxon>Thysanoptera</taxon>
        <taxon>Terebrantia</taxon>
        <taxon>Thripoidea</taxon>
        <taxon>Thripidae</taxon>
        <taxon>Frankliniella</taxon>
    </lineage>
</organism>
<dbReference type="Proteomes" id="UP001219518">
    <property type="component" value="Unassembled WGS sequence"/>
</dbReference>
<proteinExistence type="predicted"/>
<comment type="caution">
    <text evidence="1">The sequence shown here is derived from an EMBL/GenBank/DDBJ whole genome shotgun (WGS) entry which is preliminary data.</text>
</comment>
<gene>
    <name evidence="1" type="ORF">KUF71_006451</name>
</gene>